<dbReference type="SUPFAM" id="SSF55729">
    <property type="entry name" value="Acyl-CoA N-acyltransferases (Nat)"/>
    <property type="match status" value="1"/>
</dbReference>
<dbReference type="GO" id="GO:0005737">
    <property type="term" value="C:cytoplasm"/>
    <property type="evidence" value="ECO:0007669"/>
    <property type="project" value="TreeGrafter"/>
</dbReference>
<dbReference type="RefSeq" id="WP_066673637.1">
    <property type="nucleotide sequence ID" value="NZ_CABMIZ010000002.1"/>
</dbReference>
<dbReference type="InterPro" id="IPR016181">
    <property type="entry name" value="Acyl_CoA_acyltransferase"/>
</dbReference>
<dbReference type="AlphaFoldDB" id="A0A9N7JL50"/>
<dbReference type="InterPro" id="IPR051531">
    <property type="entry name" value="N-acetyltransferase"/>
</dbReference>
<dbReference type="PROSITE" id="PS51186">
    <property type="entry name" value="GNAT"/>
    <property type="match status" value="1"/>
</dbReference>
<evidence type="ECO:0000256" key="3">
    <source>
        <dbReference type="ARBA" id="ARBA00038502"/>
    </source>
</evidence>
<organism evidence="5 7">
    <name type="scientific">Clostridium septicum</name>
    <dbReference type="NCBI Taxonomy" id="1504"/>
    <lineage>
        <taxon>Bacteria</taxon>
        <taxon>Bacillati</taxon>
        <taxon>Bacillota</taxon>
        <taxon>Clostridia</taxon>
        <taxon>Eubacteriales</taxon>
        <taxon>Clostridiaceae</taxon>
        <taxon>Clostridium</taxon>
    </lineage>
</organism>
<dbReference type="GeneID" id="303560403"/>
<dbReference type="EMBL" id="CP023671">
    <property type="protein sequence ID" value="AYE34204.1"/>
    <property type="molecule type" value="Genomic_DNA"/>
</dbReference>
<keyword evidence="8" id="KW-1185">Reference proteome</keyword>
<evidence type="ECO:0000259" key="4">
    <source>
        <dbReference type="PROSITE" id="PS51186"/>
    </source>
</evidence>
<evidence type="ECO:0000256" key="1">
    <source>
        <dbReference type="ARBA" id="ARBA00022679"/>
    </source>
</evidence>
<accession>A0A9N7JL50</accession>
<dbReference type="GO" id="GO:0008999">
    <property type="term" value="F:protein-N-terminal-alanine acetyltransferase activity"/>
    <property type="evidence" value="ECO:0007669"/>
    <property type="project" value="TreeGrafter"/>
</dbReference>
<comment type="similarity">
    <text evidence="3">Belongs to the acetyltransferase family. RimJ subfamily.</text>
</comment>
<feature type="domain" description="N-acetyltransferase" evidence="4">
    <location>
        <begin position="142"/>
        <end position="310"/>
    </location>
</feature>
<evidence type="ECO:0000313" key="6">
    <source>
        <dbReference type="EMBL" id="USS00788.1"/>
    </source>
</evidence>
<gene>
    <name evidence="5" type="ORF">CP523_06915</name>
    <name evidence="6" type="ORF">NH397_15240</name>
</gene>
<dbReference type="EMBL" id="CP099799">
    <property type="protein sequence ID" value="USS00788.1"/>
    <property type="molecule type" value="Genomic_DNA"/>
</dbReference>
<dbReference type="OrthoDB" id="9801656at2"/>
<dbReference type="InterPro" id="IPR000182">
    <property type="entry name" value="GNAT_dom"/>
</dbReference>
<evidence type="ECO:0000256" key="2">
    <source>
        <dbReference type="ARBA" id="ARBA00023315"/>
    </source>
</evidence>
<dbReference type="PANTHER" id="PTHR43792">
    <property type="entry name" value="GNAT FAMILY, PUTATIVE (AFU_ORTHOLOGUE AFUA_3G00765)-RELATED-RELATED"/>
    <property type="match status" value="1"/>
</dbReference>
<evidence type="ECO:0000313" key="8">
    <source>
        <dbReference type="Proteomes" id="UP001055437"/>
    </source>
</evidence>
<reference evidence="6" key="2">
    <citation type="submission" date="2022-06" db="EMBL/GenBank/DDBJ databases">
        <authorList>
            <person name="Holder M.E."/>
            <person name="Ajami N.J."/>
            <person name="Petrosino J.F."/>
        </authorList>
    </citation>
    <scope>NUCLEOTIDE SEQUENCE</scope>
    <source>
        <strain evidence="6">RMA 8861</strain>
    </source>
</reference>
<dbReference type="EC" id="2.3.1.-" evidence="6"/>
<proteinExistence type="inferred from homology"/>
<reference evidence="5 7" key="1">
    <citation type="submission" date="2017-09" db="EMBL/GenBank/DDBJ databases">
        <authorList>
            <person name="Thomas P."/>
            <person name="Seyboldt C."/>
        </authorList>
    </citation>
    <scope>NUCLEOTIDE SEQUENCE [LARGE SCALE GENOMIC DNA]</scope>
    <source>
        <strain evidence="5 7">DSM 7534</strain>
    </source>
</reference>
<dbReference type="Pfam" id="PF13302">
    <property type="entry name" value="Acetyltransf_3"/>
    <property type="match status" value="1"/>
</dbReference>
<name>A0A9N7JL50_CLOSE</name>
<dbReference type="KEGG" id="csep:CP523_06915"/>
<dbReference type="Gene3D" id="3.40.630.30">
    <property type="match status" value="2"/>
</dbReference>
<dbReference type="Proteomes" id="UP001055437">
    <property type="component" value="Chromosome"/>
</dbReference>
<dbReference type="PANTHER" id="PTHR43792:SF8">
    <property type="entry name" value="[RIBOSOMAL PROTEIN US5]-ALANINE N-ACETYLTRANSFERASE"/>
    <property type="match status" value="1"/>
</dbReference>
<keyword evidence="2 6" id="KW-0012">Acyltransferase</keyword>
<dbReference type="Proteomes" id="UP000280586">
    <property type="component" value="Chromosome"/>
</dbReference>
<evidence type="ECO:0000313" key="5">
    <source>
        <dbReference type="EMBL" id="AYE34204.1"/>
    </source>
</evidence>
<evidence type="ECO:0000313" key="7">
    <source>
        <dbReference type="Proteomes" id="UP000280586"/>
    </source>
</evidence>
<protein>
    <submittedName>
        <fullName evidence="5">GNAT family N-acetyltransferase</fullName>
        <ecNumber evidence="6">2.3.1.-</ecNumber>
    </submittedName>
</protein>
<keyword evidence="1 6" id="KW-0808">Transferase</keyword>
<sequence length="311" mass="36116">MKESKGISIDLVKGTFSDYIIRDKNSIVVGRFTILELDKDNKKCNVRLKFYRYNDPELLSETVSNILRAIFKDSSIYKANFIVNENANFKVFIDLGFVLEGIFSDNLFVNGHFMDELSFGINRSDYNNSFVTSIIRLKGENIEIRNLTPENAEDLLDYYIRNKEHLDPYEPSRDDSFYTYETQRDILIESYRQLINGTSYDLGIYKDEKLIGKAKLSNIVYGIFKSAILGYSIDREYQGKGYMKEAVRLILDYSKSELELHRIEASVLLDNKRSKAVLLGCGFKEIGINEKYLFINGSWKDHLTLYKILED</sequence>